<evidence type="ECO:0000256" key="9">
    <source>
        <dbReference type="ARBA" id="ARBA00023004"/>
    </source>
</evidence>
<evidence type="ECO:0000256" key="7">
    <source>
        <dbReference type="ARBA" id="ARBA00022989"/>
    </source>
</evidence>
<evidence type="ECO:0000256" key="10">
    <source>
        <dbReference type="ARBA" id="ARBA00023033"/>
    </source>
</evidence>
<evidence type="ECO:0000256" key="14">
    <source>
        <dbReference type="SAM" id="Phobius"/>
    </source>
</evidence>
<comment type="similarity">
    <text evidence="3 13">Belongs to the cytochrome P450 family.</text>
</comment>
<evidence type="ECO:0000313" key="16">
    <source>
        <dbReference type="Proteomes" id="UP000030645"/>
    </source>
</evidence>
<name>W9RPI3_9ROSA</name>
<dbReference type="Gene3D" id="1.10.630.10">
    <property type="entry name" value="Cytochrome P450"/>
    <property type="match status" value="1"/>
</dbReference>
<feature type="transmembrane region" description="Helical" evidence="14">
    <location>
        <begin position="6"/>
        <end position="27"/>
    </location>
</feature>
<dbReference type="GO" id="GO:0016020">
    <property type="term" value="C:membrane"/>
    <property type="evidence" value="ECO:0007669"/>
    <property type="project" value="UniProtKB-SubCell"/>
</dbReference>
<accession>W9RPI3</accession>
<dbReference type="AlphaFoldDB" id="W9RPI3"/>
<gene>
    <name evidence="15" type="ORF">L484_022037</name>
</gene>
<reference evidence="16" key="1">
    <citation type="submission" date="2013-01" db="EMBL/GenBank/DDBJ databases">
        <title>Draft Genome Sequence of a Mulberry Tree, Morus notabilis C.K. Schneid.</title>
        <authorList>
            <person name="He N."/>
            <person name="Zhao S."/>
        </authorList>
    </citation>
    <scope>NUCLEOTIDE SEQUENCE</scope>
</reference>
<dbReference type="InterPro" id="IPR017972">
    <property type="entry name" value="Cyt_P450_CS"/>
</dbReference>
<dbReference type="PRINTS" id="PR00385">
    <property type="entry name" value="P450"/>
</dbReference>
<dbReference type="PANTHER" id="PTHR47944:SF17">
    <property type="entry name" value="3,9-DIHYDROXYPTEROCARPAN 6A-MONOOXYGENASE"/>
    <property type="match status" value="1"/>
</dbReference>
<dbReference type="Proteomes" id="UP000030645">
    <property type="component" value="Unassembled WGS sequence"/>
</dbReference>
<dbReference type="GO" id="GO:0005506">
    <property type="term" value="F:iron ion binding"/>
    <property type="evidence" value="ECO:0007669"/>
    <property type="project" value="InterPro"/>
</dbReference>
<evidence type="ECO:0000256" key="12">
    <source>
        <dbReference type="PIRSR" id="PIRSR602401-1"/>
    </source>
</evidence>
<feature type="binding site" description="axial binding residue" evidence="12">
    <location>
        <position position="447"/>
    </location>
    <ligand>
        <name>heme</name>
        <dbReference type="ChEBI" id="CHEBI:30413"/>
    </ligand>
    <ligandPart>
        <name>Fe</name>
        <dbReference type="ChEBI" id="CHEBI:18248"/>
    </ligandPart>
</feature>
<keyword evidence="10 13" id="KW-0503">Monooxygenase</keyword>
<keyword evidence="5 14" id="KW-0812">Transmembrane</keyword>
<evidence type="ECO:0000256" key="8">
    <source>
        <dbReference type="ARBA" id="ARBA00023002"/>
    </source>
</evidence>
<dbReference type="InterPro" id="IPR002401">
    <property type="entry name" value="Cyt_P450_E_grp-I"/>
</dbReference>
<keyword evidence="11 14" id="KW-0472">Membrane</keyword>
<comment type="cofactor">
    <cofactor evidence="1 12">
        <name>heme</name>
        <dbReference type="ChEBI" id="CHEBI:30413"/>
    </cofactor>
</comment>
<dbReference type="SUPFAM" id="SSF48264">
    <property type="entry name" value="Cytochrome P450"/>
    <property type="match status" value="1"/>
</dbReference>
<dbReference type="GO" id="GO:0016705">
    <property type="term" value="F:oxidoreductase activity, acting on paired donors, with incorporation or reduction of molecular oxygen"/>
    <property type="evidence" value="ECO:0007669"/>
    <property type="project" value="InterPro"/>
</dbReference>
<keyword evidence="4 12" id="KW-0349">Heme</keyword>
<sequence>MAVLEFLSLPLLVLLPLAFMVIIPNVFHHRRRHLPPSPIAMPLIGHFHLLSPVLHASFRDLSLRWGPIYSIRLGALPCVVVSSPELGRELLMTNELSFTSRIEAFAISRLTYATSTAFNPYDATFKFIHRLTMNEFLGNRPVSAHAPLRARELRRFLRVLAEKSERGEASNLTEELQNLTYAVILQMVCGVDRSLVEDPEAKTAVYGMLTIFGNFSVSDFVWILRWLDLQGSWKRTEKIFRKFDVLMETVLVEREELRRKQKEVGKELGVKDGNFLDILLDHLEVHKDENVQFNRPRDLILAGLETTAATVEWMLSELINNPTVLEKARQEIDRVVGQTRLVNESDGPNLPYMQAIIKEVLRLHPVSPVITRKCVKEHKVGKYVIPVDTILFVNNWSISRDPNYWESPLEFRPERFLQVRKEGSKTGTDIKGQHFELLPFGTGRRMCPGMNFSLQMLPIVAATIIQCFDLKIVDSLGNKSDGHGSTVNMEEGPGTIVPKLHQLVCVPVARLNPLSVILEPEL</sequence>
<evidence type="ECO:0000313" key="15">
    <source>
        <dbReference type="EMBL" id="EXC01465.1"/>
    </source>
</evidence>
<dbReference type="PRINTS" id="PR00463">
    <property type="entry name" value="EP450I"/>
</dbReference>
<dbReference type="Pfam" id="PF00067">
    <property type="entry name" value="p450"/>
    <property type="match status" value="1"/>
</dbReference>
<keyword evidence="8 13" id="KW-0560">Oxidoreductase</keyword>
<keyword evidence="16" id="KW-1185">Reference proteome</keyword>
<evidence type="ECO:0000256" key="13">
    <source>
        <dbReference type="RuleBase" id="RU000461"/>
    </source>
</evidence>
<evidence type="ECO:0000256" key="1">
    <source>
        <dbReference type="ARBA" id="ARBA00001971"/>
    </source>
</evidence>
<proteinExistence type="inferred from homology"/>
<protein>
    <submittedName>
        <fullName evidence="15">Licodione synthase</fullName>
    </submittedName>
</protein>
<dbReference type="PANTHER" id="PTHR47944">
    <property type="entry name" value="CYTOCHROME P450 98A9"/>
    <property type="match status" value="1"/>
</dbReference>
<evidence type="ECO:0000256" key="2">
    <source>
        <dbReference type="ARBA" id="ARBA00004167"/>
    </source>
</evidence>
<keyword evidence="7 14" id="KW-1133">Transmembrane helix</keyword>
<dbReference type="GO" id="GO:0020037">
    <property type="term" value="F:heme binding"/>
    <property type="evidence" value="ECO:0007669"/>
    <property type="project" value="InterPro"/>
</dbReference>
<dbReference type="PROSITE" id="PS00086">
    <property type="entry name" value="CYTOCHROME_P450"/>
    <property type="match status" value="1"/>
</dbReference>
<dbReference type="InterPro" id="IPR001128">
    <property type="entry name" value="Cyt_P450"/>
</dbReference>
<keyword evidence="9 12" id="KW-0408">Iron</keyword>
<comment type="subcellular location">
    <subcellularLocation>
        <location evidence="2">Membrane</location>
        <topology evidence="2">Single-pass membrane protein</topology>
    </subcellularLocation>
</comment>
<organism evidence="15 16">
    <name type="scientific">Morus notabilis</name>
    <dbReference type="NCBI Taxonomy" id="981085"/>
    <lineage>
        <taxon>Eukaryota</taxon>
        <taxon>Viridiplantae</taxon>
        <taxon>Streptophyta</taxon>
        <taxon>Embryophyta</taxon>
        <taxon>Tracheophyta</taxon>
        <taxon>Spermatophyta</taxon>
        <taxon>Magnoliopsida</taxon>
        <taxon>eudicotyledons</taxon>
        <taxon>Gunneridae</taxon>
        <taxon>Pentapetalae</taxon>
        <taxon>rosids</taxon>
        <taxon>fabids</taxon>
        <taxon>Rosales</taxon>
        <taxon>Moraceae</taxon>
        <taxon>Moreae</taxon>
        <taxon>Morus</taxon>
    </lineage>
</organism>
<evidence type="ECO:0000256" key="3">
    <source>
        <dbReference type="ARBA" id="ARBA00010617"/>
    </source>
</evidence>
<evidence type="ECO:0000256" key="11">
    <source>
        <dbReference type="ARBA" id="ARBA00023136"/>
    </source>
</evidence>
<evidence type="ECO:0000256" key="6">
    <source>
        <dbReference type="ARBA" id="ARBA00022723"/>
    </source>
</evidence>
<evidence type="ECO:0000256" key="5">
    <source>
        <dbReference type="ARBA" id="ARBA00022692"/>
    </source>
</evidence>
<dbReference type="eggNOG" id="KOG0156">
    <property type="taxonomic scope" value="Eukaryota"/>
</dbReference>
<dbReference type="GO" id="GO:0004497">
    <property type="term" value="F:monooxygenase activity"/>
    <property type="evidence" value="ECO:0007669"/>
    <property type="project" value="UniProtKB-KW"/>
</dbReference>
<dbReference type="EMBL" id="KE345330">
    <property type="protein sequence ID" value="EXC01465.1"/>
    <property type="molecule type" value="Genomic_DNA"/>
</dbReference>
<dbReference type="InterPro" id="IPR036396">
    <property type="entry name" value="Cyt_P450_sf"/>
</dbReference>
<dbReference type="STRING" id="981085.W9RPI3"/>
<keyword evidence="6 12" id="KW-0479">Metal-binding</keyword>
<evidence type="ECO:0000256" key="4">
    <source>
        <dbReference type="ARBA" id="ARBA00022617"/>
    </source>
</evidence>